<dbReference type="EMBL" id="CP000806">
    <property type="protein sequence ID" value="ACB52190.1"/>
    <property type="molecule type" value="Genomic_DNA"/>
</dbReference>
<dbReference type="Proteomes" id="UP000001203">
    <property type="component" value="Chromosome circular"/>
</dbReference>
<dbReference type="HOGENOM" id="CLU_145926_0_0_3"/>
<proteinExistence type="predicted"/>
<dbReference type="AlphaFoldDB" id="B1WUZ3"/>
<accession>B1WUZ3</accession>
<protein>
    <submittedName>
        <fullName evidence="1">Uncharacterized protein</fullName>
    </submittedName>
</protein>
<organism evidence="1 2">
    <name type="scientific">Crocosphaera subtropica (strain ATCC 51142 / BH68)</name>
    <name type="common">Cyanothece sp. (strain ATCC 51142)</name>
    <dbReference type="NCBI Taxonomy" id="43989"/>
    <lineage>
        <taxon>Bacteria</taxon>
        <taxon>Bacillati</taxon>
        <taxon>Cyanobacteriota</taxon>
        <taxon>Cyanophyceae</taxon>
        <taxon>Oscillatoriophycideae</taxon>
        <taxon>Chroococcales</taxon>
        <taxon>Aphanothecaceae</taxon>
        <taxon>Crocosphaera</taxon>
        <taxon>Crocosphaera subtropica</taxon>
    </lineage>
</organism>
<reference evidence="1 2" key="1">
    <citation type="journal article" date="2008" name="Proc. Natl. Acad. Sci. U.S.A.">
        <title>The genome of Cyanothece 51142, a unicellular diazotrophic cyanobacterium important in the marine nitrogen cycle.</title>
        <authorList>
            <person name="Welsh E.A."/>
            <person name="Liberton M."/>
            <person name="Stoeckel J."/>
            <person name="Loh T."/>
            <person name="Elvitigala T."/>
            <person name="Wang C."/>
            <person name="Wollam A."/>
            <person name="Fulton R.S."/>
            <person name="Clifton S.W."/>
            <person name="Jacobs J.M."/>
            <person name="Aurora R."/>
            <person name="Ghosh B.K."/>
            <person name="Sherman L.A."/>
            <person name="Smith R.D."/>
            <person name="Wilson R.K."/>
            <person name="Pakrasi H.B."/>
        </authorList>
    </citation>
    <scope>NUCLEOTIDE SEQUENCE [LARGE SCALE GENOMIC DNA]</scope>
    <source>
        <strain evidence="2">ATCC 51142 / BH68</strain>
    </source>
</reference>
<evidence type="ECO:0000313" key="1">
    <source>
        <dbReference type="EMBL" id="ACB52190.1"/>
    </source>
</evidence>
<evidence type="ECO:0000313" key="2">
    <source>
        <dbReference type="Proteomes" id="UP000001203"/>
    </source>
</evidence>
<sequence>MAKKMADLSDEILMAVANLLPRLFKVINLATATEYQLFEQYGETEETFSELEELNNAAERARAFYNRLYGLVLQVAESQPIANSTLLNLLYQCLEQTQVTADAVEASVLEIKRSWSL</sequence>
<keyword evidence="2" id="KW-1185">Reference proteome</keyword>
<gene>
    <name evidence="1" type="ordered locus">cce_2842</name>
</gene>
<dbReference type="STRING" id="43989.cce_2842"/>
<dbReference type="eggNOG" id="ENOG503321C">
    <property type="taxonomic scope" value="Bacteria"/>
</dbReference>
<dbReference type="KEGG" id="cyt:cce_2842"/>
<name>B1WUZ3_CROS5</name>